<evidence type="ECO:0000313" key="2">
    <source>
        <dbReference type="Proteomes" id="UP001141659"/>
    </source>
</evidence>
<proteinExistence type="predicted"/>
<dbReference type="EMBL" id="JACKVC010000034">
    <property type="protein sequence ID" value="MCV7392891.1"/>
    <property type="molecule type" value="Genomic_DNA"/>
</dbReference>
<comment type="caution">
    <text evidence="1">The sequence shown here is derived from an EMBL/GenBank/DDBJ whole genome shotgun (WGS) entry which is preliminary data.</text>
</comment>
<name>A0AAW5TEV5_9MYCO</name>
<evidence type="ECO:0000313" key="1">
    <source>
        <dbReference type="EMBL" id="MCV7392891.1"/>
    </source>
</evidence>
<dbReference type="RefSeq" id="WP_036444963.1">
    <property type="nucleotide sequence ID" value="NZ_JACKVC010000034.1"/>
</dbReference>
<sequence>MTTPSPSPSEFDFHLNRPGALIAALPAVLGFVPHRSLVLVTIDRGALGCVMRADLAEDMTERVEHLAGLAATAGADAVIAVVVDDHSRDCRVCDDRYRDLAAVLDQTLAADGIELYAAHVVDQVAAGGFWRCADGCGEQGWVDDPGASPLAAAAVLDGRRLYASRDELLQVIRPDPVAADSMKRRLALEAQRPGCPGARADAEVRGDVEAAMSTVVQLGGGTAPGRAELARLAVALSDPRVRDTLYALAVGECSEQAEALWALLARNLPDPWRVEALVLLAFSAYTRGDGPLAGVSLDAALQARPTHRMAGMLDTALQSGMHPERIRELAVTGYRLAEQLGVQLPRRRAWGRRAG</sequence>
<dbReference type="Pfam" id="PF13830">
    <property type="entry name" value="DUF4192"/>
    <property type="match status" value="1"/>
</dbReference>
<organism evidence="1 2">
    <name type="scientific">Mycolicibacterium porcinum</name>
    <dbReference type="NCBI Taxonomy" id="39693"/>
    <lineage>
        <taxon>Bacteria</taxon>
        <taxon>Bacillati</taxon>
        <taxon>Actinomycetota</taxon>
        <taxon>Actinomycetes</taxon>
        <taxon>Mycobacteriales</taxon>
        <taxon>Mycobacteriaceae</taxon>
        <taxon>Mycolicibacterium</taxon>
    </lineage>
</organism>
<dbReference type="AlphaFoldDB" id="A0AAW5TEV5"/>
<accession>A0AAW5TEV5</accession>
<reference evidence="1" key="2">
    <citation type="journal article" date="2022" name="BMC Genomics">
        <title>Comparative genome analysis of mycobacteria focusing on tRNA and non-coding RNA.</title>
        <authorList>
            <person name="Behra P.R.K."/>
            <person name="Pettersson B.M.F."/>
            <person name="Ramesh M."/>
            <person name="Das S."/>
            <person name="Dasgupta S."/>
            <person name="Kirsebom L.A."/>
        </authorList>
    </citation>
    <scope>NUCLEOTIDE SEQUENCE</scope>
    <source>
        <strain evidence="1">DSM 44242</strain>
    </source>
</reference>
<gene>
    <name evidence="1" type="ORF">H5P34_33065</name>
</gene>
<dbReference type="Proteomes" id="UP001141659">
    <property type="component" value="Unassembled WGS sequence"/>
</dbReference>
<protein>
    <submittedName>
        <fullName evidence="1">DUF4192 domain-containing protein</fullName>
    </submittedName>
</protein>
<reference evidence="1" key="1">
    <citation type="submission" date="2020-07" db="EMBL/GenBank/DDBJ databases">
        <authorList>
            <person name="Pettersson B.M.F."/>
            <person name="Behra P.R.K."/>
            <person name="Ramesh M."/>
            <person name="Das S."/>
            <person name="Dasgupta S."/>
            <person name="Kirsebom L.A."/>
        </authorList>
    </citation>
    <scope>NUCLEOTIDE SEQUENCE</scope>
    <source>
        <strain evidence="1">DSM 44242</strain>
    </source>
</reference>
<dbReference type="InterPro" id="IPR025447">
    <property type="entry name" value="DUF4192"/>
</dbReference>